<feature type="region of interest" description="Disordered" evidence="1">
    <location>
        <begin position="251"/>
        <end position="356"/>
    </location>
</feature>
<feature type="compositionally biased region" description="Basic and acidic residues" evidence="1">
    <location>
        <begin position="306"/>
        <end position="321"/>
    </location>
</feature>
<sequence length="356" mass="39538">MAWLDENNKAQLEWIEALPTGVKVRQRFEDQYRELTRDCLNAMYAWVEKPLQAARDGSGEPAMPVFPYSAEDLDDMSPNSVAQSITTFLMKSYEAVFGTDNIPWAAIASTPDQYYDTNKFDLLFDSDGLGKLKGAKWFTLGSALAMGAGEGTPGFFRKVPAVVGEEEEEGATAEAARVKEAEAEVARVKEAEAEAARVKQQQQMEEAARVKEAETEAAQVKEAEAEAAWVKEAEAEVARVKEAEAEAARVKKQQVEEAAARAKEAEVEAARAKGRKGRKRKAEDELVPEPEEERRWPVRNRQTPQEAERERNQKAAEEAARGKVKPSFEYVDTNPAKKPGVGKLGSLGRELEFLRN</sequence>
<accession>A0AAD6XI91</accession>
<evidence type="ECO:0000256" key="1">
    <source>
        <dbReference type="SAM" id="MobiDB-lite"/>
    </source>
</evidence>
<comment type="caution">
    <text evidence="2">The sequence shown here is derived from an EMBL/GenBank/DDBJ whole genome shotgun (WGS) entry which is preliminary data.</text>
</comment>
<evidence type="ECO:0000313" key="3">
    <source>
        <dbReference type="Proteomes" id="UP001218188"/>
    </source>
</evidence>
<dbReference type="EMBL" id="JARJCM010000003">
    <property type="protein sequence ID" value="KAJ7046074.1"/>
    <property type="molecule type" value="Genomic_DNA"/>
</dbReference>
<evidence type="ECO:0000313" key="2">
    <source>
        <dbReference type="EMBL" id="KAJ7046074.1"/>
    </source>
</evidence>
<name>A0AAD6XI91_9AGAR</name>
<reference evidence="2" key="1">
    <citation type="submission" date="2023-03" db="EMBL/GenBank/DDBJ databases">
        <title>Massive genome expansion in bonnet fungi (Mycena s.s.) driven by repeated elements and novel gene families across ecological guilds.</title>
        <authorList>
            <consortium name="Lawrence Berkeley National Laboratory"/>
            <person name="Harder C.B."/>
            <person name="Miyauchi S."/>
            <person name="Viragh M."/>
            <person name="Kuo A."/>
            <person name="Thoen E."/>
            <person name="Andreopoulos B."/>
            <person name="Lu D."/>
            <person name="Skrede I."/>
            <person name="Drula E."/>
            <person name="Henrissat B."/>
            <person name="Morin E."/>
            <person name="Kohler A."/>
            <person name="Barry K."/>
            <person name="LaButti K."/>
            <person name="Morin E."/>
            <person name="Salamov A."/>
            <person name="Lipzen A."/>
            <person name="Mereny Z."/>
            <person name="Hegedus B."/>
            <person name="Baldrian P."/>
            <person name="Stursova M."/>
            <person name="Weitz H."/>
            <person name="Taylor A."/>
            <person name="Grigoriev I.V."/>
            <person name="Nagy L.G."/>
            <person name="Martin F."/>
            <person name="Kauserud H."/>
        </authorList>
    </citation>
    <scope>NUCLEOTIDE SEQUENCE</scope>
    <source>
        <strain evidence="2">CBHHK200</strain>
    </source>
</reference>
<protein>
    <submittedName>
        <fullName evidence="2">Uncharacterized protein</fullName>
    </submittedName>
</protein>
<proteinExistence type="predicted"/>
<dbReference type="AlphaFoldDB" id="A0AAD6XI91"/>
<dbReference type="Proteomes" id="UP001218188">
    <property type="component" value="Unassembled WGS sequence"/>
</dbReference>
<organism evidence="2 3">
    <name type="scientific">Mycena alexandri</name>
    <dbReference type="NCBI Taxonomy" id="1745969"/>
    <lineage>
        <taxon>Eukaryota</taxon>
        <taxon>Fungi</taxon>
        <taxon>Dikarya</taxon>
        <taxon>Basidiomycota</taxon>
        <taxon>Agaricomycotina</taxon>
        <taxon>Agaricomycetes</taxon>
        <taxon>Agaricomycetidae</taxon>
        <taxon>Agaricales</taxon>
        <taxon>Marasmiineae</taxon>
        <taxon>Mycenaceae</taxon>
        <taxon>Mycena</taxon>
    </lineage>
</organism>
<keyword evidence="3" id="KW-1185">Reference proteome</keyword>
<gene>
    <name evidence="2" type="ORF">C8F04DRAFT_1387739</name>
</gene>
<feature type="compositionally biased region" description="Basic and acidic residues" evidence="1">
    <location>
        <begin position="251"/>
        <end position="271"/>
    </location>
</feature>